<evidence type="ECO:0000256" key="2">
    <source>
        <dbReference type="SAM" id="Phobius"/>
    </source>
</evidence>
<gene>
    <name evidence="3" type="ORF">METZ01_LOCUS14448</name>
</gene>
<dbReference type="EMBL" id="UINC01000814">
    <property type="protein sequence ID" value="SUZ61594.1"/>
    <property type="molecule type" value="Genomic_DNA"/>
</dbReference>
<keyword evidence="2" id="KW-1133">Transmembrane helix</keyword>
<feature type="compositionally biased region" description="Low complexity" evidence="1">
    <location>
        <begin position="50"/>
        <end position="71"/>
    </location>
</feature>
<reference evidence="3" key="1">
    <citation type="submission" date="2018-05" db="EMBL/GenBank/DDBJ databases">
        <authorList>
            <person name="Lanie J.A."/>
            <person name="Ng W.-L."/>
            <person name="Kazmierczak K.M."/>
            <person name="Andrzejewski T.M."/>
            <person name="Davidsen T.M."/>
            <person name="Wayne K.J."/>
            <person name="Tettelin H."/>
            <person name="Glass J.I."/>
            <person name="Rusch D."/>
            <person name="Podicherti R."/>
            <person name="Tsui H.-C.T."/>
            <person name="Winkler M.E."/>
        </authorList>
    </citation>
    <scope>NUCLEOTIDE SEQUENCE</scope>
</reference>
<protein>
    <submittedName>
        <fullName evidence="3">Uncharacterized protein</fullName>
    </submittedName>
</protein>
<proteinExistence type="predicted"/>
<dbReference type="AlphaFoldDB" id="A0A381P4U8"/>
<feature type="transmembrane region" description="Helical" evidence="2">
    <location>
        <begin position="14"/>
        <end position="33"/>
    </location>
</feature>
<feature type="region of interest" description="Disordered" evidence="1">
    <location>
        <begin position="34"/>
        <end position="71"/>
    </location>
</feature>
<sequence length="71" mass="7372">MPDDTPLRASVSPVILPMTVTSLAGLISSPWLAGVGPKNRQKACPGGQYPKSPSSTTSWPSSNSASTSMRK</sequence>
<name>A0A381P4U8_9ZZZZ</name>
<accession>A0A381P4U8</accession>
<keyword evidence="2" id="KW-0812">Transmembrane</keyword>
<keyword evidence="2" id="KW-0472">Membrane</keyword>
<organism evidence="3">
    <name type="scientific">marine metagenome</name>
    <dbReference type="NCBI Taxonomy" id="408172"/>
    <lineage>
        <taxon>unclassified sequences</taxon>
        <taxon>metagenomes</taxon>
        <taxon>ecological metagenomes</taxon>
    </lineage>
</organism>
<evidence type="ECO:0000256" key="1">
    <source>
        <dbReference type="SAM" id="MobiDB-lite"/>
    </source>
</evidence>
<evidence type="ECO:0000313" key="3">
    <source>
        <dbReference type="EMBL" id="SUZ61594.1"/>
    </source>
</evidence>